<dbReference type="EMBL" id="JABSTU010000006">
    <property type="protein sequence ID" value="KAH8028294.1"/>
    <property type="molecule type" value="Genomic_DNA"/>
</dbReference>
<keyword evidence="3" id="KW-1185">Reference proteome</keyword>
<organism evidence="2 3">
    <name type="scientific">Rhipicephalus microplus</name>
    <name type="common">Cattle tick</name>
    <name type="synonym">Boophilus microplus</name>
    <dbReference type="NCBI Taxonomy" id="6941"/>
    <lineage>
        <taxon>Eukaryota</taxon>
        <taxon>Metazoa</taxon>
        <taxon>Ecdysozoa</taxon>
        <taxon>Arthropoda</taxon>
        <taxon>Chelicerata</taxon>
        <taxon>Arachnida</taxon>
        <taxon>Acari</taxon>
        <taxon>Parasitiformes</taxon>
        <taxon>Ixodida</taxon>
        <taxon>Ixodoidea</taxon>
        <taxon>Ixodidae</taxon>
        <taxon>Rhipicephalinae</taxon>
        <taxon>Rhipicephalus</taxon>
        <taxon>Boophilus</taxon>
    </lineage>
</organism>
<gene>
    <name evidence="2" type="ORF">HPB51_014950</name>
</gene>
<dbReference type="AlphaFoldDB" id="A0A9J6E1Z3"/>
<dbReference type="Proteomes" id="UP000821866">
    <property type="component" value="Chromosome 4"/>
</dbReference>
<reference evidence="2" key="1">
    <citation type="journal article" date="2020" name="Cell">
        <title>Large-Scale Comparative Analyses of Tick Genomes Elucidate Their Genetic Diversity and Vector Capacities.</title>
        <authorList>
            <consortium name="Tick Genome and Microbiome Consortium (TIGMIC)"/>
            <person name="Jia N."/>
            <person name="Wang J."/>
            <person name="Shi W."/>
            <person name="Du L."/>
            <person name="Sun Y."/>
            <person name="Zhan W."/>
            <person name="Jiang J.F."/>
            <person name="Wang Q."/>
            <person name="Zhang B."/>
            <person name="Ji P."/>
            <person name="Bell-Sakyi L."/>
            <person name="Cui X.M."/>
            <person name="Yuan T.T."/>
            <person name="Jiang B.G."/>
            <person name="Yang W.F."/>
            <person name="Lam T.T."/>
            <person name="Chang Q.C."/>
            <person name="Ding S.J."/>
            <person name="Wang X.J."/>
            <person name="Zhu J.G."/>
            <person name="Ruan X.D."/>
            <person name="Zhao L."/>
            <person name="Wei J.T."/>
            <person name="Ye R.Z."/>
            <person name="Que T.C."/>
            <person name="Du C.H."/>
            <person name="Zhou Y.H."/>
            <person name="Cheng J.X."/>
            <person name="Dai P.F."/>
            <person name="Guo W.B."/>
            <person name="Han X.H."/>
            <person name="Huang E.J."/>
            <person name="Li L.F."/>
            <person name="Wei W."/>
            <person name="Gao Y.C."/>
            <person name="Liu J.Z."/>
            <person name="Shao H.Z."/>
            <person name="Wang X."/>
            <person name="Wang C.C."/>
            <person name="Yang T.C."/>
            <person name="Huo Q.B."/>
            <person name="Li W."/>
            <person name="Chen H.Y."/>
            <person name="Chen S.E."/>
            <person name="Zhou L.G."/>
            <person name="Ni X.B."/>
            <person name="Tian J.H."/>
            <person name="Sheng Y."/>
            <person name="Liu T."/>
            <person name="Pan Y.S."/>
            <person name="Xia L.Y."/>
            <person name="Li J."/>
            <person name="Zhao F."/>
            <person name="Cao W.C."/>
        </authorList>
    </citation>
    <scope>NUCLEOTIDE SEQUENCE</scope>
    <source>
        <strain evidence="2">Rmic-2018</strain>
    </source>
</reference>
<evidence type="ECO:0000256" key="1">
    <source>
        <dbReference type="SAM" id="MobiDB-lite"/>
    </source>
</evidence>
<feature type="compositionally biased region" description="Gly residues" evidence="1">
    <location>
        <begin position="102"/>
        <end position="112"/>
    </location>
</feature>
<comment type="caution">
    <text evidence="2">The sequence shown here is derived from an EMBL/GenBank/DDBJ whole genome shotgun (WGS) entry which is preliminary data.</text>
</comment>
<protein>
    <submittedName>
        <fullName evidence="2">Uncharacterized protein</fullName>
    </submittedName>
</protein>
<evidence type="ECO:0000313" key="2">
    <source>
        <dbReference type="EMBL" id="KAH8028294.1"/>
    </source>
</evidence>
<name>A0A9J6E1Z3_RHIMP</name>
<evidence type="ECO:0000313" key="3">
    <source>
        <dbReference type="Proteomes" id="UP000821866"/>
    </source>
</evidence>
<proteinExistence type="predicted"/>
<feature type="region of interest" description="Disordered" evidence="1">
    <location>
        <begin position="90"/>
        <end position="112"/>
    </location>
</feature>
<dbReference type="VEuPathDB" id="VectorBase:LOC119166964"/>
<reference evidence="2" key="2">
    <citation type="submission" date="2021-09" db="EMBL/GenBank/DDBJ databases">
        <authorList>
            <person name="Jia N."/>
            <person name="Wang J."/>
            <person name="Shi W."/>
            <person name="Du L."/>
            <person name="Sun Y."/>
            <person name="Zhan W."/>
            <person name="Jiang J."/>
            <person name="Wang Q."/>
            <person name="Zhang B."/>
            <person name="Ji P."/>
            <person name="Sakyi L.B."/>
            <person name="Cui X."/>
            <person name="Yuan T."/>
            <person name="Jiang B."/>
            <person name="Yang W."/>
            <person name="Lam T.T.-Y."/>
            <person name="Chang Q."/>
            <person name="Ding S."/>
            <person name="Wang X."/>
            <person name="Zhu J."/>
            <person name="Ruan X."/>
            <person name="Zhao L."/>
            <person name="Wei J."/>
            <person name="Que T."/>
            <person name="Du C."/>
            <person name="Cheng J."/>
            <person name="Dai P."/>
            <person name="Han X."/>
            <person name="Huang E."/>
            <person name="Gao Y."/>
            <person name="Liu J."/>
            <person name="Shao H."/>
            <person name="Ye R."/>
            <person name="Li L."/>
            <person name="Wei W."/>
            <person name="Wang X."/>
            <person name="Wang C."/>
            <person name="Huo Q."/>
            <person name="Li W."/>
            <person name="Guo W."/>
            <person name="Chen H."/>
            <person name="Chen S."/>
            <person name="Zhou L."/>
            <person name="Zhou L."/>
            <person name="Ni X."/>
            <person name="Tian J."/>
            <person name="Zhou Y."/>
            <person name="Sheng Y."/>
            <person name="Liu T."/>
            <person name="Pan Y."/>
            <person name="Xia L."/>
            <person name="Li J."/>
            <person name="Zhao F."/>
            <person name="Cao W."/>
        </authorList>
    </citation>
    <scope>NUCLEOTIDE SEQUENCE</scope>
    <source>
        <strain evidence="2">Rmic-2018</strain>
        <tissue evidence="2">Larvae</tissue>
    </source>
</reference>
<sequence>MSRSAFGRWKPSALLATATVLGLYYVLLKSSLSPDAPLRQSEPRRRSVQSCVHDPIPCPRLRYVDRREDDPSMLVDLSNFTYLLDSPPCGARGRRRHSVGGRALGGGSLRRA</sequence>
<accession>A0A9J6E1Z3</accession>